<name>A0A1L5NH44_9HYPH</name>
<evidence type="ECO:0000313" key="1">
    <source>
        <dbReference type="EMBL" id="APO67210.1"/>
    </source>
</evidence>
<accession>A0A1L5NH44</accession>
<organism evidence="1 2">
    <name type="scientific">Rhizobium gallicum</name>
    <dbReference type="NCBI Taxonomy" id="56730"/>
    <lineage>
        <taxon>Bacteria</taxon>
        <taxon>Pseudomonadati</taxon>
        <taxon>Pseudomonadota</taxon>
        <taxon>Alphaproteobacteria</taxon>
        <taxon>Hyphomicrobiales</taxon>
        <taxon>Rhizobiaceae</taxon>
        <taxon>Rhizobium/Agrobacterium group</taxon>
        <taxon>Rhizobium</taxon>
    </lineage>
</organism>
<gene>
    <name evidence="1" type="ORF">IE4872_CH01566</name>
</gene>
<dbReference type="Proteomes" id="UP000184749">
    <property type="component" value="Chromosome"/>
</dbReference>
<reference evidence="1 2" key="1">
    <citation type="submission" date="2016-09" db="EMBL/GenBank/DDBJ databases">
        <title>The complete genome sequences of Rhizobium gallicum, symbiovars gallicum and phaseoli, symbionts associated to common bean (Phaseolus vulgaris).</title>
        <authorList>
            <person name="Bustos P."/>
            <person name="Santamaria R.I."/>
            <person name="Perez-Carrascal O.M."/>
            <person name="Juarez S."/>
            <person name="Lozano L."/>
            <person name="Martinez-Flores I."/>
            <person name="Martinez-Romero E."/>
            <person name="Cevallos M."/>
            <person name="Romero D."/>
            <person name="Davila G."/>
            <person name="Gonzalez V."/>
        </authorList>
    </citation>
    <scope>NUCLEOTIDE SEQUENCE [LARGE SCALE GENOMIC DNA]</scope>
    <source>
        <strain evidence="1 2">IE4872</strain>
    </source>
</reference>
<protein>
    <submittedName>
        <fullName evidence="1">Uncharacterized protein</fullName>
    </submittedName>
</protein>
<dbReference type="AlphaFoldDB" id="A0A1L5NH44"/>
<dbReference type="STRING" id="56730.IE4872_CH01566"/>
<evidence type="ECO:0000313" key="2">
    <source>
        <dbReference type="Proteomes" id="UP000184749"/>
    </source>
</evidence>
<dbReference type="EMBL" id="CP017101">
    <property type="protein sequence ID" value="APO67210.1"/>
    <property type="molecule type" value="Genomic_DNA"/>
</dbReference>
<sequence length="54" mass="5844">MQAGPLPGLRMAQHKDLVARLEQEVKQAPGFRKSADNDGASAQIIGKTTDSVFY</sequence>
<proteinExistence type="predicted"/>